<accession>A0A645CJV3</accession>
<keyword evidence="9" id="KW-0862">Zinc</keyword>
<reference evidence="18" key="1">
    <citation type="submission" date="2019-08" db="EMBL/GenBank/DDBJ databases">
        <authorList>
            <person name="Kucharzyk K."/>
            <person name="Murdoch R.W."/>
            <person name="Higgins S."/>
            <person name="Loffler F."/>
        </authorList>
    </citation>
    <scope>NUCLEOTIDE SEQUENCE</scope>
</reference>
<comment type="caution">
    <text evidence="18">The sequence shown here is derived from an EMBL/GenBank/DDBJ whole genome shotgun (WGS) entry which is preliminary data.</text>
</comment>
<comment type="catalytic activity">
    <reaction evidence="15">
        <text>2'-deoxyribonucleotide-(2'-deoxyribose 5'-phosphate)-2'-deoxyribonucleotide-DNA = a 3'-end 2'-deoxyribonucleotide-(2,3-dehydro-2,3-deoxyribose 5'-phosphate)-DNA + a 5'-end 5'-phospho-2'-deoxyribonucleoside-DNA + H(+)</text>
        <dbReference type="Rhea" id="RHEA:66592"/>
        <dbReference type="Rhea" id="RHEA-COMP:13180"/>
        <dbReference type="Rhea" id="RHEA-COMP:16897"/>
        <dbReference type="Rhea" id="RHEA-COMP:17067"/>
        <dbReference type="ChEBI" id="CHEBI:15378"/>
        <dbReference type="ChEBI" id="CHEBI:136412"/>
        <dbReference type="ChEBI" id="CHEBI:157695"/>
        <dbReference type="ChEBI" id="CHEBI:167181"/>
        <dbReference type="EC" id="4.2.99.18"/>
    </reaction>
</comment>
<gene>
    <name evidence="18" type="primary">mutM_23</name>
    <name evidence="18" type="ORF">SDC9_124240</name>
</gene>
<dbReference type="InterPro" id="IPR010663">
    <property type="entry name" value="Znf_FPG/IleRS"/>
</dbReference>
<evidence type="ECO:0000256" key="3">
    <source>
        <dbReference type="ARBA" id="ARBA00009409"/>
    </source>
</evidence>
<evidence type="ECO:0000313" key="18">
    <source>
        <dbReference type="EMBL" id="MPM77240.1"/>
    </source>
</evidence>
<evidence type="ECO:0000256" key="8">
    <source>
        <dbReference type="ARBA" id="ARBA00022801"/>
    </source>
</evidence>
<dbReference type="Gene3D" id="1.10.8.50">
    <property type="match status" value="1"/>
</dbReference>
<dbReference type="SUPFAM" id="SSF57716">
    <property type="entry name" value="Glucocorticoid receptor-like (DNA-binding domain)"/>
    <property type="match status" value="1"/>
</dbReference>
<evidence type="ECO:0000256" key="13">
    <source>
        <dbReference type="ARBA" id="ARBA00023268"/>
    </source>
</evidence>
<dbReference type="SMART" id="SM00898">
    <property type="entry name" value="Fapy_DNA_glyco"/>
    <property type="match status" value="1"/>
</dbReference>
<comment type="cofactor">
    <cofactor evidence="2">
        <name>Zn(2+)</name>
        <dbReference type="ChEBI" id="CHEBI:29105"/>
    </cofactor>
</comment>
<evidence type="ECO:0000256" key="9">
    <source>
        <dbReference type="ARBA" id="ARBA00022833"/>
    </source>
</evidence>
<dbReference type="InterPro" id="IPR000214">
    <property type="entry name" value="Znf_DNA_glyclase/AP_lyase"/>
</dbReference>
<evidence type="ECO:0000259" key="17">
    <source>
        <dbReference type="PROSITE" id="PS51068"/>
    </source>
</evidence>
<evidence type="ECO:0000256" key="15">
    <source>
        <dbReference type="ARBA" id="ARBA00044632"/>
    </source>
</evidence>
<dbReference type="InterPro" id="IPR020629">
    <property type="entry name" value="FPG_Glyclase"/>
</dbReference>
<dbReference type="Pfam" id="PF06827">
    <property type="entry name" value="zf-FPG_IleRS"/>
    <property type="match status" value="1"/>
</dbReference>
<dbReference type="Gene3D" id="3.20.190.10">
    <property type="entry name" value="MutM-like, N-terminal"/>
    <property type="match status" value="1"/>
</dbReference>
<evidence type="ECO:0000256" key="1">
    <source>
        <dbReference type="ARBA" id="ARBA00001668"/>
    </source>
</evidence>
<proteinExistence type="inferred from homology"/>
<name>A0A645CJV3_9ZZZZ</name>
<dbReference type="EC" id="3.2.2.23" evidence="18"/>
<dbReference type="NCBIfam" id="TIGR00577">
    <property type="entry name" value="fpg"/>
    <property type="match status" value="1"/>
</dbReference>
<dbReference type="GO" id="GO:0034039">
    <property type="term" value="F:8-oxo-7,8-dihydroguanine DNA N-glycosylase activity"/>
    <property type="evidence" value="ECO:0007669"/>
    <property type="project" value="TreeGrafter"/>
</dbReference>
<feature type="domain" description="Formamidopyrimidine-DNA glycosylase catalytic" evidence="17">
    <location>
        <begin position="2"/>
        <end position="121"/>
    </location>
</feature>
<evidence type="ECO:0000256" key="5">
    <source>
        <dbReference type="ARBA" id="ARBA00022723"/>
    </source>
</evidence>
<keyword evidence="12" id="KW-0456">Lyase</keyword>
<keyword evidence="6" id="KW-0227">DNA damage</keyword>
<evidence type="ECO:0000256" key="11">
    <source>
        <dbReference type="ARBA" id="ARBA00023204"/>
    </source>
</evidence>
<evidence type="ECO:0000259" key="16">
    <source>
        <dbReference type="PROSITE" id="PS51066"/>
    </source>
</evidence>
<dbReference type="Pfam" id="PF01149">
    <property type="entry name" value="Fapy_DNA_glyco"/>
    <property type="match status" value="1"/>
</dbReference>
<dbReference type="GO" id="GO:0008270">
    <property type="term" value="F:zinc ion binding"/>
    <property type="evidence" value="ECO:0007669"/>
    <property type="project" value="UniProtKB-KW"/>
</dbReference>
<dbReference type="SUPFAM" id="SSF46946">
    <property type="entry name" value="S13-like H2TH domain"/>
    <property type="match status" value="1"/>
</dbReference>
<dbReference type="InterPro" id="IPR012319">
    <property type="entry name" value="FPG_cat"/>
</dbReference>
<keyword evidence="8 18" id="KW-0378">Hydrolase</keyword>
<keyword evidence="14 18" id="KW-0326">Glycosidase</keyword>
<comment type="similarity">
    <text evidence="3">Belongs to the FPG family.</text>
</comment>
<dbReference type="CDD" id="cd08966">
    <property type="entry name" value="EcFpg-like_N"/>
    <property type="match status" value="1"/>
</dbReference>
<comment type="subunit">
    <text evidence="4">Monomer.</text>
</comment>
<dbReference type="PANTHER" id="PTHR22993:SF9">
    <property type="entry name" value="FORMAMIDOPYRIMIDINE-DNA GLYCOSYLASE"/>
    <property type="match status" value="1"/>
</dbReference>
<dbReference type="FunFam" id="1.10.8.50:FF:000003">
    <property type="entry name" value="Formamidopyrimidine-DNA glycosylase"/>
    <property type="match status" value="1"/>
</dbReference>
<dbReference type="GO" id="GO:0140078">
    <property type="term" value="F:class I DNA-(apurinic or apyrimidinic site) endonuclease activity"/>
    <property type="evidence" value="ECO:0007669"/>
    <property type="project" value="UniProtKB-EC"/>
</dbReference>
<comment type="catalytic activity">
    <reaction evidence="1">
        <text>Hydrolysis of DNA containing ring-opened 7-methylguanine residues, releasing 2,6-diamino-4-hydroxy-5-(N-methyl)formamidopyrimidine.</text>
        <dbReference type="EC" id="3.2.2.23"/>
    </reaction>
</comment>
<dbReference type="InterPro" id="IPR015886">
    <property type="entry name" value="H2TH_FPG"/>
</dbReference>
<dbReference type="Pfam" id="PF06831">
    <property type="entry name" value="H2TH"/>
    <property type="match status" value="1"/>
</dbReference>
<evidence type="ECO:0000256" key="14">
    <source>
        <dbReference type="ARBA" id="ARBA00023295"/>
    </source>
</evidence>
<evidence type="ECO:0000256" key="2">
    <source>
        <dbReference type="ARBA" id="ARBA00001947"/>
    </source>
</evidence>
<protein>
    <submittedName>
        <fullName evidence="18">Formamidopyrimidine-DNA glycosylase</fullName>
        <ecNumber evidence="18">3.2.2.23</ecNumber>
    </submittedName>
</protein>
<dbReference type="PROSITE" id="PS51066">
    <property type="entry name" value="ZF_FPG_2"/>
    <property type="match status" value="1"/>
</dbReference>
<dbReference type="SUPFAM" id="SSF81624">
    <property type="entry name" value="N-terminal domain of MutM-like DNA repair proteins"/>
    <property type="match status" value="1"/>
</dbReference>
<keyword evidence="13" id="KW-0511">Multifunctional enzyme</keyword>
<dbReference type="SMART" id="SM01232">
    <property type="entry name" value="H2TH"/>
    <property type="match status" value="1"/>
</dbReference>
<evidence type="ECO:0000256" key="4">
    <source>
        <dbReference type="ARBA" id="ARBA00011245"/>
    </source>
</evidence>
<evidence type="ECO:0000256" key="7">
    <source>
        <dbReference type="ARBA" id="ARBA00022771"/>
    </source>
</evidence>
<keyword evidence="10" id="KW-0238">DNA-binding</keyword>
<evidence type="ECO:0000256" key="6">
    <source>
        <dbReference type="ARBA" id="ARBA00022763"/>
    </source>
</evidence>
<dbReference type="PANTHER" id="PTHR22993">
    <property type="entry name" value="FORMAMIDOPYRIMIDINE-DNA GLYCOSYLASE"/>
    <property type="match status" value="1"/>
</dbReference>
<dbReference type="NCBIfam" id="NF002211">
    <property type="entry name" value="PRK01103.1"/>
    <property type="match status" value="1"/>
</dbReference>
<dbReference type="EMBL" id="VSSQ01027812">
    <property type="protein sequence ID" value="MPM77240.1"/>
    <property type="molecule type" value="Genomic_DNA"/>
</dbReference>
<sequence length="280" mass="31840">MPELPEVETVRRFLDAYILGKTISHIEILSPKSFIGSFEIVEGQKIISTSRLGKQLSLHLKNGLILLFHLKMTGQVIIGDSVFGHPTPKEDKTVLPNKSTRIVFTFSDKTKLFFNDQRKFGWVKVLNKDELIEFQQNVGIDAISPDFTDKYFYQQLQKTSRSIKAVLLDQSFFAGIGNIYANDALFLSKINPTIPAKKITLKQAKILRQNLVDLMEESIFHGGSTAKDNKYIHPDGTKGEHQYHFRVYQRSGEPCLVCQTPIKRIKIGGRGTFYCPKCQK</sequence>
<dbReference type="GO" id="GO:0006284">
    <property type="term" value="P:base-excision repair"/>
    <property type="evidence" value="ECO:0007669"/>
    <property type="project" value="InterPro"/>
</dbReference>
<keyword evidence="7" id="KW-0863">Zinc-finger</keyword>
<organism evidence="18">
    <name type="scientific">bioreactor metagenome</name>
    <dbReference type="NCBI Taxonomy" id="1076179"/>
    <lineage>
        <taxon>unclassified sequences</taxon>
        <taxon>metagenomes</taxon>
        <taxon>ecological metagenomes</taxon>
    </lineage>
</organism>
<dbReference type="InterPro" id="IPR010979">
    <property type="entry name" value="Ribosomal_uS13-like_H2TH"/>
</dbReference>
<feature type="domain" description="FPG-type" evidence="16">
    <location>
        <begin position="246"/>
        <end position="280"/>
    </location>
</feature>
<dbReference type="PROSITE" id="PS51068">
    <property type="entry name" value="FPG_CAT"/>
    <property type="match status" value="1"/>
</dbReference>
<evidence type="ECO:0000256" key="12">
    <source>
        <dbReference type="ARBA" id="ARBA00023239"/>
    </source>
</evidence>
<keyword evidence="5" id="KW-0479">Metal-binding</keyword>
<dbReference type="AlphaFoldDB" id="A0A645CJV3"/>
<keyword evidence="11" id="KW-0234">DNA repair</keyword>
<dbReference type="GO" id="GO:0003684">
    <property type="term" value="F:damaged DNA binding"/>
    <property type="evidence" value="ECO:0007669"/>
    <property type="project" value="InterPro"/>
</dbReference>
<evidence type="ECO:0000256" key="10">
    <source>
        <dbReference type="ARBA" id="ARBA00023125"/>
    </source>
</evidence>
<dbReference type="InterPro" id="IPR035937">
    <property type="entry name" value="FPG_N"/>
</dbReference>